<dbReference type="EMBL" id="JACHLY010000001">
    <property type="protein sequence ID" value="MBB5998899.1"/>
    <property type="molecule type" value="Genomic_DNA"/>
</dbReference>
<sequence length="201" mass="20874">MSPFLRSALSTFSSLTFVALIVVAQALVPDDTLATEPVAHSGELGEPVDARRFTATAEKVEFAETVAEEGGLGSSGPIEAHGVWVVATVEITAATAPLNSVDAELVMGDGYVYSASTWVSNGLNGGGSTPAPGIPLTGMLVFEVPEKRVDDPALHVSARESVDDRLSARADIHLGLDGARLDERLADPQERIAVPAPAQTS</sequence>
<dbReference type="RefSeq" id="WP_184635465.1">
    <property type="nucleotide sequence ID" value="NZ_BAABKT010000043.1"/>
</dbReference>
<evidence type="ECO:0008006" key="4">
    <source>
        <dbReference type="Google" id="ProtNLM"/>
    </source>
</evidence>
<gene>
    <name evidence="2" type="ORF">HNR25_002650</name>
</gene>
<proteinExistence type="predicted"/>
<reference evidence="2 3" key="1">
    <citation type="submission" date="2020-08" db="EMBL/GenBank/DDBJ databases">
        <title>Sequencing the genomes of 1000 actinobacteria strains.</title>
        <authorList>
            <person name="Klenk H.-P."/>
        </authorList>
    </citation>
    <scope>NUCLEOTIDE SEQUENCE [LARGE SCALE GENOMIC DNA]</scope>
    <source>
        <strain evidence="2 3">DSM 44593</strain>
    </source>
</reference>
<dbReference type="AlphaFoldDB" id="A0A841EC52"/>
<dbReference type="Proteomes" id="UP000578077">
    <property type="component" value="Unassembled WGS sequence"/>
</dbReference>
<name>A0A841EC52_9ACTN</name>
<keyword evidence="1" id="KW-0732">Signal</keyword>
<keyword evidence="3" id="KW-1185">Reference proteome</keyword>
<evidence type="ECO:0000313" key="2">
    <source>
        <dbReference type="EMBL" id="MBB5998899.1"/>
    </source>
</evidence>
<organism evidence="2 3">
    <name type="scientific">Streptomonospora salina</name>
    <dbReference type="NCBI Taxonomy" id="104205"/>
    <lineage>
        <taxon>Bacteria</taxon>
        <taxon>Bacillati</taxon>
        <taxon>Actinomycetota</taxon>
        <taxon>Actinomycetes</taxon>
        <taxon>Streptosporangiales</taxon>
        <taxon>Nocardiopsidaceae</taxon>
        <taxon>Streptomonospora</taxon>
    </lineage>
</organism>
<dbReference type="InterPro" id="IPR029050">
    <property type="entry name" value="Immunoprotect_excell_Ig-like"/>
</dbReference>
<accession>A0A841EC52</accession>
<evidence type="ECO:0000313" key="3">
    <source>
        <dbReference type="Proteomes" id="UP000578077"/>
    </source>
</evidence>
<protein>
    <recommendedName>
        <fullName evidence="4">DUF4352 domain-containing protein</fullName>
    </recommendedName>
</protein>
<evidence type="ECO:0000256" key="1">
    <source>
        <dbReference type="ARBA" id="ARBA00022729"/>
    </source>
</evidence>
<dbReference type="Gene3D" id="2.60.40.1240">
    <property type="match status" value="1"/>
</dbReference>
<comment type="caution">
    <text evidence="2">The sequence shown here is derived from an EMBL/GenBank/DDBJ whole genome shotgun (WGS) entry which is preliminary data.</text>
</comment>